<dbReference type="InterPro" id="IPR017892">
    <property type="entry name" value="Pkinase_C"/>
</dbReference>
<dbReference type="GO" id="GO:0005524">
    <property type="term" value="F:ATP binding"/>
    <property type="evidence" value="ECO:0007669"/>
    <property type="project" value="UniProtKB-UniRule"/>
</dbReference>
<dbReference type="Gene3D" id="1.10.510.10">
    <property type="entry name" value="Transferase(Phosphotransferase) domain 1"/>
    <property type="match status" value="1"/>
</dbReference>
<evidence type="ECO:0000313" key="11">
    <source>
        <dbReference type="Proteomes" id="UP000887563"/>
    </source>
</evidence>
<feature type="domain" description="AGC-kinase C-terminal" evidence="10">
    <location>
        <begin position="365"/>
        <end position="435"/>
    </location>
</feature>
<dbReference type="FunFam" id="3.30.200.20:FF:000013">
    <property type="entry name" value="Ribosomal protein S6 kinase"/>
    <property type="match status" value="1"/>
</dbReference>
<evidence type="ECO:0000256" key="6">
    <source>
        <dbReference type="ARBA" id="ARBA00022840"/>
    </source>
</evidence>
<sequence length="546" mass="61539">MAQLLQKSEVIPNEFQQIAFNLNLNDTNNDQSSLSSSSSLNSNDDQNSSKNRGEDEDEVTEISLHDFCRHKGEERSGPDQFELLRVLGQGSFGKVFLVKKNCGMDNGQLYAMKVLKKATLKVRDRLRTKMERDILAQISHPFIVRLHYAFQTEGKLYLILDFLQGGDLFSRLAKEVMFTEEDVTFYMAELILALEHLHSIGIVYRDLKPENILLDSAGHISLTDFGLSKESLDDSQMTYSFCDGFLLIPVIKNITNKTFIIQCFILGTIEYMAPEVVNRRGHSVAADWWSLGVLMFEMLTGNLPFQGKNRQDTMNLILRAKLAMPAYLSPGAQSLLRALFKRNPSNRLGGGPDGTNALKGHKFFIGIDWKRLLARKMQPPFRPHFSSSLDVTHYFDQEFTKKTPMDSPAIPPSAAAHELFRGFSFVAPTIFEEDLINFHDENGINSAFPSELELQLLSDRPVDNIYTARSTFAKKHAPFNFCGGYGPIGVKGDCEHTEEHLTDKSSYSNTPTPVRVASPLCPVNTSALAQRRQQHRKSSEMFSSNE</sequence>
<feature type="domain" description="Protein kinase" evidence="9">
    <location>
        <begin position="81"/>
        <end position="364"/>
    </location>
</feature>
<keyword evidence="6 7" id="KW-0067">ATP-binding</keyword>
<keyword evidence="2" id="KW-0597">Phosphoprotein</keyword>
<dbReference type="Pfam" id="PF00433">
    <property type="entry name" value="Pkinase_C"/>
    <property type="match status" value="1"/>
</dbReference>
<feature type="compositionally biased region" description="Low complexity" evidence="8">
    <location>
        <begin position="29"/>
        <end position="49"/>
    </location>
</feature>
<evidence type="ECO:0000259" key="9">
    <source>
        <dbReference type="PROSITE" id="PS50011"/>
    </source>
</evidence>
<accession>A0A914LZV6</accession>
<dbReference type="InterPro" id="IPR008271">
    <property type="entry name" value="Ser/Thr_kinase_AS"/>
</dbReference>
<dbReference type="FunFam" id="1.10.510.10:FF:000210">
    <property type="entry name" value="Non-specific serine/threonine protein kinase"/>
    <property type="match status" value="1"/>
</dbReference>
<dbReference type="SMART" id="SM00133">
    <property type="entry name" value="S_TK_X"/>
    <property type="match status" value="1"/>
</dbReference>
<evidence type="ECO:0000259" key="10">
    <source>
        <dbReference type="PROSITE" id="PS51285"/>
    </source>
</evidence>
<dbReference type="PROSITE" id="PS51285">
    <property type="entry name" value="AGC_KINASE_CTER"/>
    <property type="match status" value="1"/>
</dbReference>
<dbReference type="Gene3D" id="3.30.200.20">
    <property type="entry name" value="Phosphorylase Kinase, domain 1"/>
    <property type="match status" value="1"/>
</dbReference>
<dbReference type="InterPro" id="IPR000719">
    <property type="entry name" value="Prot_kinase_dom"/>
</dbReference>
<keyword evidence="4 7" id="KW-0547">Nucleotide-binding</keyword>
<dbReference type="InterPro" id="IPR011009">
    <property type="entry name" value="Kinase-like_dom_sf"/>
</dbReference>
<evidence type="ECO:0000256" key="1">
    <source>
        <dbReference type="ARBA" id="ARBA00022527"/>
    </source>
</evidence>
<evidence type="ECO:0000256" key="3">
    <source>
        <dbReference type="ARBA" id="ARBA00022679"/>
    </source>
</evidence>
<dbReference type="SMART" id="SM00220">
    <property type="entry name" value="S_TKc"/>
    <property type="match status" value="1"/>
</dbReference>
<organism evidence="11 12">
    <name type="scientific">Meloidogyne incognita</name>
    <name type="common">Southern root-knot nematode worm</name>
    <name type="synonym">Oxyuris incognita</name>
    <dbReference type="NCBI Taxonomy" id="6306"/>
    <lineage>
        <taxon>Eukaryota</taxon>
        <taxon>Metazoa</taxon>
        <taxon>Ecdysozoa</taxon>
        <taxon>Nematoda</taxon>
        <taxon>Chromadorea</taxon>
        <taxon>Rhabditida</taxon>
        <taxon>Tylenchina</taxon>
        <taxon>Tylenchomorpha</taxon>
        <taxon>Tylenchoidea</taxon>
        <taxon>Meloidogynidae</taxon>
        <taxon>Meloidogyninae</taxon>
        <taxon>Meloidogyne</taxon>
        <taxon>Meloidogyne incognita group</taxon>
    </lineage>
</organism>
<evidence type="ECO:0000313" key="12">
    <source>
        <dbReference type="WBParaSite" id="Minc3s00997g19705"/>
    </source>
</evidence>
<evidence type="ECO:0000256" key="5">
    <source>
        <dbReference type="ARBA" id="ARBA00022777"/>
    </source>
</evidence>
<keyword evidence="1" id="KW-0723">Serine/threonine-protein kinase</keyword>
<evidence type="ECO:0000256" key="4">
    <source>
        <dbReference type="ARBA" id="ARBA00022741"/>
    </source>
</evidence>
<dbReference type="PROSITE" id="PS50011">
    <property type="entry name" value="PROTEIN_KINASE_DOM"/>
    <property type="match status" value="1"/>
</dbReference>
<dbReference type="InterPro" id="IPR017441">
    <property type="entry name" value="Protein_kinase_ATP_BS"/>
</dbReference>
<reference evidence="12" key="1">
    <citation type="submission" date="2022-11" db="UniProtKB">
        <authorList>
            <consortium name="WormBaseParasite"/>
        </authorList>
    </citation>
    <scope>IDENTIFICATION</scope>
</reference>
<keyword evidence="11" id="KW-1185">Reference proteome</keyword>
<evidence type="ECO:0000256" key="8">
    <source>
        <dbReference type="SAM" id="MobiDB-lite"/>
    </source>
</evidence>
<dbReference type="WBParaSite" id="Minc3s00997g19705">
    <property type="protein sequence ID" value="Minc3s00997g19705"/>
    <property type="gene ID" value="Minc3s00997g19705"/>
</dbReference>
<feature type="binding site" evidence="7">
    <location>
        <position position="113"/>
    </location>
    <ligand>
        <name>ATP</name>
        <dbReference type="ChEBI" id="CHEBI:30616"/>
    </ligand>
</feature>
<name>A0A914LZV6_MELIC</name>
<keyword evidence="5" id="KW-0418">Kinase</keyword>
<protein>
    <submittedName>
        <fullName evidence="12">Non-specific serine/threonine protein kinase</fullName>
    </submittedName>
</protein>
<dbReference type="Proteomes" id="UP000887563">
    <property type="component" value="Unplaced"/>
</dbReference>
<proteinExistence type="predicted"/>
<dbReference type="PANTHER" id="PTHR24351">
    <property type="entry name" value="RIBOSOMAL PROTEIN S6 KINASE"/>
    <property type="match status" value="1"/>
</dbReference>
<dbReference type="SUPFAM" id="SSF56112">
    <property type="entry name" value="Protein kinase-like (PK-like)"/>
    <property type="match status" value="1"/>
</dbReference>
<dbReference type="InterPro" id="IPR000961">
    <property type="entry name" value="AGC-kinase_C"/>
</dbReference>
<dbReference type="PROSITE" id="PS00107">
    <property type="entry name" value="PROTEIN_KINASE_ATP"/>
    <property type="match status" value="1"/>
</dbReference>
<evidence type="ECO:0000256" key="2">
    <source>
        <dbReference type="ARBA" id="ARBA00022553"/>
    </source>
</evidence>
<evidence type="ECO:0000256" key="7">
    <source>
        <dbReference type="PROSITE-ProRule" id="PRU10141"/>
    </source>
</evidence>
<dbReference type="GO" id="GO:0004674">
    <property type="term" value="F:protein serine/threonine kinase activity"/>
    <property type="evidence" value="ECO:0007669"/>
    <property type="project" value="UniProtKB-KW"/>
</dbReference>
<dbReference type="PROSITE" id="PS00108">
    <property type="entry name" value="PROTEIN_KINASE_ST"/>
    <property type="match status" value="1"/>
</dbReference>
<feature type="region of interest" description="Disordered" evidence="8">
    <location>
        <begin position="29"/>
        <end position="57"/>
    </location>
</feature>
<keyword evidence="3" id="KW-0808">Transferase</keyword>
<dbReference type="AlphaFoldDB" id="A0A914LZV6"/>
<dbReference type="Pfam" id="PF00069">
    <property type="entry name" value="Pkinase"/>
    <property type="match status" value="1"/>
</dbReference>